<proteinExistence type="predicted"/>
<evidence type="ECO:0008006" key="3">
    <source>
        <dbReference type="Google" id="ProtNLM"/>
    </source>
</evidence>
<accession>A0ABY3WAG4</accession>
<protein>
    <recommendedName>
        <fullName evidence="3">DUF2695 domain-containing protein</fullName>
    </recommendedName>
</protein>
<organism evidence="1 2">
    <name type="scientific">Arthrobacter sulfonylureivorans</name>
    <dbReference type="NCBI Taxonomy" id="2486855"/>
    <lineage>
        <taxon>Bacteria</taxon>
        <taxon>Bacillati</taxon>
        <taxon>Actinomycetota</taxon>
        <taxon>Actinomycetes</taxon>
        <taxon>Micrococcales</taxon>
        <taxon>Micrococcaceae</taxon>
        <taxon>Arthrobacter</taxon>
    </lineage>
</organism>
<dbReference type="EMBL" id="CP093326">
    <property type="protein sequence ID" value="UNK46143.1"/>
    <property type="molecule type" value="Genomic_DNA"/>
</dbReference>
<dbReference type="RefSeq" id="WP_241914234.1">
    <property type="nucleotide sequence ID" value="NZ_CP093326.1"/>
</dbReference>
<keyword evidence="2" id="KW-1185">Reference proteome</keyword>
<dbReference type="Proteomes" id="UP000829069">
    <property type="component" value="Chromosome"/>
</dbReference>
<reference evidence="1 2" key="1">
    <citation type="submission" date="2022-03" db="EMBL/GenBank/DDBJ databases">
        <title>Isotopic signatures of nitrous oxide derived from detoxification processes.</title>
        <authorList>
            <person name="Behrendt U."/>
            <person name="Buchen C."/>
            <person name="Well R."/>
            <person name="Ulrich A."/>
            <person name="Rohe L."/>
            <person name="Kolb S."/>
            <person name="Schloter M."/>
            <person name="Horn M.A."/>
            <person name="Augustin J."/>
        </authorList>
    </citation>
    <scope>NUCLEOTIDE SEQUENCE [LARGE SCALE GENOMIC DNA]</scope>
    <source>
        <strain evidence="1 2">S4-C24</strain>
    </source>
</reference>
<name>A0ABY3WAG4_9MICC</name>
<evidence type="ECO:0000313" key="2">
    <source>
        <dbReference type="Proteomes" id="UP000829069"/>
    </source>
</evidence>
<gene>
    <name evidence="1" type="ORF">MNQ99_01865</name>
</gene>
<evidence type="ECO:0000313" key="1">
    <source>
        <dbReference type="EMBL" id="UNK46143.1"/>
    </source>
</evidence>
<sequence>MDKNSVESPVTGFREILAELPLAEKVPRQRECLVCYVFRMWKKFGGGDGLELVALYREFAAKADVRLEDRLRAAGFTDDRSVVFFGASSESA</sequence>